<evidence type="ECO:0000313" key="2">
    <source>
        <dbReference type="Proteomes" id="UP000237441"/>
    </source>
</evidence>
<dbReference type="EMBL" id="JRHA01000001">
    <property type="protein sequence ID" value="PQK08174.1"/>
    <property type="molecule type" value="Genomic_DNA"/>
</dbReference>
<comment type="caution">
    <text evidence="1">The sequence shown here is derived from an EMBL/GenBank/DDBJ whole genome shotgun (WGS) entry which is preliminary data.</text>
</comment>
<gene>
    <name evidence="1" type="ORF">BB8028_0001g02530</name>
</gene>
<protein>
    <submittedName>
        <fullName evidence="1">Uncharacterized protein</fullName>
    </submittedName>
</protein>
<accession>A0A2S7XWL3</accession>
<organism evidence="1 2">
    <name type="scientific">Beauveria bassiana</name>
    <name type="common">White muscardine disease fungus</name>
    <name type="synonym">Tritirachium shiotae</name>
    <dbReference type="NCBI Taxonomy" id="176275"/>
    <lineage>
        <taxon>Eukaryota</taxon>
        <taxon>Fungi</taxon>
        <taxon>Dikarya</taxon>
        <taxon>Ascomycota</taxon>
        <taxon>Pezizomycotina</taxon>
        <taxon>Sordariomycetes</taxon>
        <taxon>Hypocreomycetidae</taxon>
        <taxon>Hypocreales</taxon>
        <taxon>Cordycipitaceae</taxon>
        <taxon>Beauveria</taxon>
    </lineage>
</organism>
<name>A0A2S7XWL3_BEABA</name>
<proteinExistence type="predicted"/>
<evidence type="ECO:0000313" key="1">
    <source>
        <dbReference type="EMBL" id="PQK08174.1"/>
    </source>
</evidence>
<reference evidence="1 2" key="1">
    <citation type="submission" date="2016-07" db="EMBL/GenBank/DDBJ databases">
        <title>Comparative genomics of the entomopathogenic fungus Beauveria bassiana.</title>
        <authorList>
            <person name="Valero Jimenez C.A."/>
            <person name="Zwaan B.J."/>
            <person name="Van Kan J.A."/>
            <person name="Takken W."/>
            <person name="Debets A.J."/>
            <person name="Schoustra S.E."/>
            <person name="Koenraadt C.J."/>
        </authorList>
    </citation>
    <scope>NUCLEOTIDE SEQUENCE [LARGE SCALE GENOMIC DNA]</scope>
    <source>
        <strain evidence="1 2">ARSEF 8028</strain>
    </source>
</reference>
<dbReference type="Proteomes" id="UP000237441">
    <property type="component" value="Unassembled WGS sequence"/>
</dbReference>
<sequence>MAKARSKTLIGNLAPSESYRATNGVQDIEKVSRFPVPAQTNKLHVERKELPDQCGSDRSRLAKKPVRSAPRRLEFPKATVIMLRGS</sequence>
<dbReference type="AlphaFoldDB" id="A0A2S7XWL3"/>